<dbReference type="KEGG" id="bsia:CWD84_00065"/>
<dbReference type="AlphaFoldDB" id="A0AAI8MYG0"/>
<dbReference type="Gene3D" id="3.40.630.30">
    <property type="match status" value="1"/>
</dbReference>
<feature type="domain" description="N-acetyltransferase" evidence="1">
    <location>
        <begin position="15"/>
        <end position="158"/>
    </location>
</feature>
<dbReference type="EMBL" id="CP025001">
    <property type="protein sequence ID" value="AUJ75329.1"/>
    <property type="molecule type" value="Genomic_DNA"/>
</dbReference>
<sequence length="167" mass="18885">MYIRRLTAIDTQLYSSIRLKALKDHPDAFAVSYDEEKEWPPEKFKARLEADNAIVLGAIEKSSLIGIIKISNHPLYKLRHIAVIGSMYVSPKHRGSGAGKALMTEAISQAKKMKDTEQLHLSVTSTNEPAKKLYAQLGFILFSTEKRALKLDHQQYVDVDHMVLYIS</sequence>
<dbReference type="SUPFAM" id="SSF55729">
    <property type="entry name" value="Acyl-CoA N-acyltransferases (Nat)"/>
    <property type="match status" value="1"/>
</dbReference>
<name>A0AAI8MYG0_9BACI</name>
<organism evidence="2 3">
    <name type="scientific">Bacillus siamensis</name>
    <dbReference type="NCBI Taxonomy" id="659243"/>
    <lineage>
        <taxon>Bacteria</taxon>
        <taxon>Bacillati</taxon>
        <taxon>Bacillota</taxon>
        <taxon>Bacilli</taxon>
        <taxon>Bacillales</taxon>
        <taxon>Bacillaceae</taxon>
        <taxon>Bacillus</taxon>
        <taxon>Bacillus amyloliquefaciens group</taxon>
    </lineage>
</organism>
<keyword evidence="3" id="KW-1185">Reference proteome</keyword>
<dbReference type="Proteomes" id="UP000234366">
    <property type="component" value="Chromosome"/>
</dbReference>
<dbReference type="InterPro" id="IPR016181">
    <property type="entry name" value="Acyl_CoA_acyltransferase"/>
</dbReference>
<protein>
    <submittedName>
        <fullName evidence="2">N-acetyltransferase</fullName>
    </submittedName>
</protein>
<dbReference type="PANTHER" id="PTHR43072:SF60">
    <property type="entry name" value="L-2,4-DIAMINOBUTYRIC ACID ACETYLTRANSFERASE"/>
    <property type="match status" value="1"/>
</dbReference>
<dbReference type="GO" id="GO:0016747">
    <property type="term" value="F:acyltransferase activity, transferring groups other than amino-acyl groups"/>
    <property type="evidence" value="ECO:0007669"/>
    <property type="project" value="InterPro"/>
</dbReference>
<dbReference type="CDD" id="cd04301">
    <property type="entry name" value="NAT_SF"/>
    <property type="match status" value="1"/>
</dbReference>
<evidence type="ECO:0000313" key="2">
    <source>
        <dbReference type="EMBL" id="AUJ75329.1"/>
    </source>
</evidence>
<proteinExistence type="predicted"/>
<dbReference type="InterPro" id="IPR000182">
    <property type="entry name" value="GNAT_dom"/>
</dbReference>
<evidence type="ECO:0000259" key="1">
    <source>
        <dbReference type="PROSITE" id="PS51186"/>
    </source>
</evidence>
<evidence type="ECO:0000313" key="3">
    <source>
        <dbReference type="Proteomes" id="UP000234366"/>
    </source>
</evidence>
<dbReference type="PANTHER" id="PTHR43072">
    <property type="entry name" value="N-ACETYLTRANSFERASE"/>
    <property type="match status" value="1"/>
</dbReference>
<gene>
    <name evidence="2" type="ORF">CWD84_00065</name>
</gene>
<accession>A0AAI8MYG0</accession>
<dbReference type="Pfam" id="PF00583">
    <property type="entry name" value="Acetyltransf_1"/>
    <property type="match status" value="1"/>
</dbReference>
<dbReference type="PROSITE" id="PS51186">
    <property type="entry name" value="GNAT"/>
    <property type="match status" value="1"/>
</dbReference>
<dbReference type="RefSeq" id="WP_060963796.1">
    <property type="nucleotide sequence ID" value="NZ_CP025001.1"/>
</dbReference>
<reference evidence="2 3" key="1">
    <citation type="submission" date="2017-11" db="EMBL/GenBank/DDBJ databases">
        <title>Genome sequence and genome mining of multiple bioactive secondary metabolites from a deep sea-derived Bacillus siamensis SCSIO 05746.</title>
        <authorList>
            <person name="Pan H.-Q."/>
            <person name="Ju J.-H."/>
        </authorList>
    </citation>
    <scope>NUCLEOTIDE SEQUENCE [LARGE SCALE GENOMIC DNA]</scope>
    <source>
        <strain evidence="2 3">SCSIO 05746</strain>
    </source>
</reference>